<dbReference type="AlphaFoldDB" id="A0A4V5U9W0"/>
<evidence type="ECO:0000313" key="7">
    <source>
        <dbReference type="Proteomes" id="UP000306393"/>
    </source>
</evidence>
<gene>
    <name evidence="6" type="primary">mdcH</name>
    <name evidence="6" type="ORF">EpCFBP13511_14340</name>
</gene>
<comment type="catalytic activity">
    <reaction evidence="4">
        <text>holo-[ACP] + malonyl-CoA = malonyl-[ACP] + CoA</text>
        <dbReference type="Rhea" id="RHEA:41792"/>
        <dbReference type="Rhea" id="RHEA-COMP:9623"/>
        <dbReference type="Rhea" id="RHEA-COMP:9685"/>
        <dbReference type="ChEBI" id="CHEBI:57287"/>
        <dbReference type="ChEBI" id="CHEBI:57384"/>
        <dbReference type="ChEBI" id="CHEBI:64479"/>
        <dbReference type="ChEBI" id="CHEBI:78449"/>
        <dbReference type="EC" id="2.3.1.39"/>
    </reaction>
</comment>
<dbReference type="GO" id="GO:0005829">
    <property type="term" value="C:cytosol"/>
    <property type="evidence" value="ECO:0007669"/>
    <property type="project" value="TreeGrafter"/>
</dbReference>
<reference evidence="6 7" key="1">
    <citation type="journal article" date="2019" name="Sci. Rep.">
        <title>Differences in resource use lead to coexistence of seed-transmitted microbial populations.</title>
        <authorList>
            <person name="Torres-Cortes G."/>
            <person name="Garcia B.J."/>
            <person name="Compant S."/>
            <person name="Rezki S."/>
            <person name="Jones P."/>
            <person name="Preveaux A."/>
            <person name="Briand M."/>
            <person name="Roulet A."/>
            <person name="Bouchez O."/>
            <person name="Jacobson D."/>
            <person name="Barret M."/>
        </authorList>
    </citation>
    <scope>NUCLEOTIDE SEQUENCE [LARGE SCALE GENOMIC DNA]</scope>
    <source>
        <strain evidence="6 7">CFBP13511</strain>
    </source>
</reference>
<dbReference type="EC" id="2.3.1.39" evidence="1"/>
<sequence>MKILFSFPGQGAQRPGMLQQLPGGAALLDEASEILQQDARQLDGATALQHTRAVQLCLLIAGVAHARELRRQGIDADMTCGLSIGAFPAAVVAGALPFSDAVRLVALRGTLMEEAYPEGYGLTAIVGLREAQLVPLLGSECWLANINSPLQMVIAGSEAAMSAVATRARAAGAQKIHRLAVSAPSHCALLAEPAARLADAFRSVSLTRPSCAYLSGSTARALWQPEQIADDLANNMARTVRWHEAMVAANEREVRLAIEMPPGATLTGLTRVAFCGCPGEAVSLEQSGELLVRRLAERLRAAS</sequence>
<dbReference type="Gene3D" id="3.40.366.10">
    <property type="entry name" value="Malonyl-Coenzyme A Acyl Carrier Protein, domain 2"/>
    <property type="match status" value="1"/>
</dbReference>
<dbReference type="STRING" id="1219360.GCA_001571305_02725"/>
<dbReference type="OrthoDB" id="9808564at2"/>
<dbReference type="GO" id="GO:0006633">
    <property type="term" value="P:fatty acid biosynthetic process"/>
    <property type="evidence" value="ECO:0007669"/>
    <property type="project" value="TreeGrafter"/>
</dbReference>
<dbReference type="InterPro" id="IPR014043">
    <property type="entry name" value="Acyl_transferase_dom"/>
</dbReference>
<dbReference type="InterPro" id="IPR001227">
    <property type="entry name" value="Ac_transferase_dom_sf"/>
</dbReference>
<evidence type="ECO:0000256" key="2">
    <source>
        <dbReference type="ARBA" id="ARBA00022679"/>
    </source>
</evidence>
<dbReference type="Proteomes" id="UP000306393">
    <property type="component" value="Unassembled WGS sequence"/>
</dbReference>
<dbReference type="Pfam" id="PF00698">
    <property type="entry name" value="Acyl_transf_1"/>
    <property type="match status" value="1"/>
</dbReference>
<dbReference type="GO" id="GO:0004314">
    <property type="term" value="F:[acyl-carrier-protein] S-malonyltransferase activity"/>
    <property type="evidence" value="ECO:0007669"/>
    <property type="project" value="UniProtKB-EC"/>
</dbReference>
<dbReference type="SUPFAM" id="SSF55048">
    <property type="entry name" value="Probable ACP-binding domain of malonyl-CoA ACP transacylase"/>
    <property type="match status" value="1"/>
</dbReference>
<dbReference type="PANTHER" id="PTHR42681:SF1">
    <property type="entry name" value="MALONYL-COA-ACYL CARRIER PROTEIN TRANSACYLASE, MITOCHONDRIAL"/>
    <property type="match status" value="1"/>
</dbReference>
<dbReference type="RefSeq" id="WP_137269498.1">
    <property type="nucleotide sequence ID" value="NZ_CP146504.1"/>
</dbReference>
<name>A0A4V5U9W0_9GAMM</name>
<keyword evidence="2" id="KW-0808">Transferase</keyword>
<comment type="caution">
    <text evidence="6">The sequence shown here is derived from an EMBL/GenBank/DDBJ whole genome shotgun (WGS) entry which is preliminary data.</text>
</comment>
<dbReference type="NCBIfam" id="TIGR03131">
    <property type="entry name" value="malonate_mdcH"/>
    <property type="match status" value="1"/>
</dbReference>
<evidence type="ECO:0000313" key="6">
    <source>
        <dbReference type="EMBL" id="TKJ89027.1"/>
    </source>
</evidence>
<organism evidence="6 7">
    <name type="scientific">Erwinia persicina</name>
    <dbReference type="NCBI Taxonomy" id="55211"/>
    <lineage>
        <taxon>Bacteria</taxon>
        <taxon>Pseudomonadati</taxon>
        <taxon>Pseudomonadota</taxon>
        <taxon>Gammaproteobacteria</taxon>
        <taxon>Enterobacterales</taxon>
        <taxon>Erwiniaceae</taxon>
        <taxon>Erwinia</taxon>
    </lineage>
</organism>
<dbReference type="InterPro" id="IPR017554">
    <property type="entry name" value="Malonate_deCOase_MdcHsu"/>
</dbReference>
<dbReference type="PANTHER" id="PTHR42681">
    <property type="entry name" value="MALONYL-COA-ACYL CARRIER PROTEIN TRANSACYLASE, MITOCHONDRIAL"/>
    <property type="match status" value="1"/>
</dbReference>
<keyword evidence="3" id="KW-0012">Acyltransferase</keyword>
<protein>
    <recommendedName>
        <fullName evidence="1">[acyl-carrier-protein] S-malonyltransferase</fullName>
        <ecNumber evidence="1">2.3.1.39</ecNumber>
    </recommendedName>
</protein>
<dbReference type="SMART" id="SM00827">
    <property type="entry name" value="PKS_AT"/>
    <property type="match status" value="1"/>
</dbReference>
<evidence type="ECO:0000259" key="5">
    <source>
        <dbReference type="SMART" id="SM00827"/>
    </source>
</evidence>
<feature type="domain" description="Malonyl-CoA:ACP transacylase (MAT)" evidence="5">
    <location>
        <begin position="6"/>
        <end position="289"/>
    </location>
</feature>
<dbReference type="InterPro" id="IPR016036">
    <property type="entry name" value="Malonyl_transacylase_ACP-bd"/>
</dbReference>
<evidence type="ECO:0000256" key="1">
    <source>
        <dbReference type="ARBA" id="ARBA00013258"/>
    </source>
</evidence>
<dbReference type="InterPro" id="IPR050858">
    <property type="entry name" value="Mal-CoA-ACP_Trans/PKS_FabD"/>
</dbReference>
<accession>A0A4V5U9W0</accession>
<dbReference type="EMBL" id="QGAC01000013">
    <property type="protein sequence ID" value="TKJ89027.1"/>
    <property type="molecule type" value="Genomic_DNA"/>
</dbReference>
<dbReference type="InterPro" id="IPR016035">
    <property type="entry name" value="Acyl_Trfase/lysoPLipase"/>
</dbReference>
<dbReference type="SUPFAM" id="SSF52151">
    <property type="entry name" value="FabD/lysophospholipase-like"/>
    <property type="match status" value="1"/>
</dbReference>
<dbReference type="Gene3D" id="3.30.70.250">
    <property type="entry name" value="Malonyl-CoA ACP transacylase, ACP-binding"/>
    <property type="match status" value="1"/>
</dbReference>
<evidence type="ECO:0000256" key="3">
    <source>
        <dbReference type="ARBA" id="ARBA00023315"/>
    </source>
</evidence>
<evidence type="ECO:0000256" key="4">
    <source>
        <dbReference type="ARBA" id="ARBA00048462"/>
    </source>
</evidence>
<proteinExistence type="predicted"/>